<reference evidence="2" key="1">
    <citation type="journal article" date="2017" name="Nat. Microbiol.">
        <title>Global analysis of biosynthetic gene clusters reveals vast potential of secondary metabolite production in Penicillium species.</title>
        <authorList>
            <person name="Nielsen J.C."/>
            <person name="Grijseels S."/>
            <person name="Prigent S."/>
            <person name="Ji B."/>
            <person name="Dainat J."/>
            <person name="Nielsen K.F."/>
            <person name="Frisvad J.C."/>
            <person name="Workman M."/>
            <person name="Nielsen J."/>
        </authorList>
    </citation>
    <scope>NUCLEOTIDE SEQUENCE [LARGE SCALE GENOMIC DNA]</scope>
    <source>
        <strain evidence="2">IBT 31811</strain>
    </source>
</reference>
<proteinExistence type="predicted"/>
<dbReference type="Proteomes" id="UP000191672">
    <property type="component" value="Unassembled WGS sequence"/>
</dbReference>
<name>A0A1V6PMH3_9EURO</name>
<accession>A0A1V6PMH3</accession>
<dbReference type="AlphaFoldDB" id="A0A1V6PMH3"/>
<evidence type="ECO:0000313" key="1">
    <source>
        <dbReference type="EMBL" id="OQD78093.1"/>
    </source>
</evidence>
<organism evidence="1 2">
    <name type="scientific">Penicillium antarcticum</name>
    <dbReference type="NCBI Taxonomy" id="416450"/>
    <lineage>
        <taxon>Eukaryota</taxon>
        <taxon>Fungi</taxon>
        <taxon>Dikarya</taxon>
        <taxon>Ascomycota</taxon>
        <taxon>Pezizomycotina</taxon>
        <taxon>Eurotiomycetes</taxon>
        <taxon>Eurotiomycetidae</taxon>
        <taxon>Eurotiales</taxon>
        <taxon>Aspergillaceae</taxon>
        <taxon>Penicillium</taxon>
    </lineage>
</organism>
<comment type="caution">
    <text evidence="1">The sequence shown here is derived from an EMBL/GenBank/DDBJ whole genome shotgun (WGS) entry which is preliminary data.</text>
</comment>
<keyword evidence="2" id="KW-1185">Reference proteome</keyword>
<protein>
    <submittedName>
        <fullName evidence="1">Uncharacterized protein</fullName>
    </submittedName>
</protein>
<sequence>MSETVSHIICLCDVSGLHYGVLEPKA</sequence>
<dbReference type="EMBL" id="MDYN01000089">
    <property type="protein sequence ID" value="OQD78093.1"/>
    <property type="molecule type" value="Genomic_DNA"/>
</dbReference>
<evidence type="ECO:0000313" key="2">
    <source>
        <dbReference type="Proteomes" id="UP000191672"/>
    </source>
</evidence>
<gene>
    <name evidence="1" type="ORF">PENANT_c089G11208</name>
</gene>